<evidence type="ECO:0000313" key="3">
    <source>
        <dbReference type="Proteomes" id="UP000736335"/>
    </source>
</evidence>
<dbReference type="OrthoDB" id="2340858at2759"/>
<feature type="region of interest" description="Disordered" evidence="1">
    <location>
        <begin position="101"/>
        <end position="138"/>
    </location>
</feature>
<proteinExistence type="predicted"/>
<accession>A0A9P6H8D5</accession>
<comment type="caution">
    <text evidence="2">The sequence shown here is derived from an EMBL/GenBank/DDBJ whole genome shotgun (WGS) entry which is preliminary data.</text>
</comment>
<dbReference type="EMBL" id="WIUZ02000018">
    <property type="protein sequence ID" value="KAF9779834.1"/>
    <property type="molecule type" value="Genomic_DNA"/>
</dbReference>
<dbReference type="Proteomes" id="UP000736335">
    <property type="component" value="Unassembled WGS sequence"/>
</dbReference>
<keyword evidence="3" id="KW-1185">Reference proteome</keyword>
<feature type="compositionally biased region" description="Low complexity" evidence="1">
    <location>
        <begin position="112"/>
        <end position="131"/>
    </location>
</feature>
<reference evidence="2" key="1">
    <citation type="journal article" date="2020" name="Nat. Commun.">
        <title>Large-scale genome sequencing of mycorrhizal fungi provides insights into the early evolution of symbiotic traits.</title>
        <authorList>
            <person name="Miyauchi S."/>
            <person name="Kiss E."/>
            <person name="Kuo A."/>
            <person name="Drula E."/>
            <person name="Kohler A."/>
            <person name="Sanchez-Garcia M."/>
            <person name="Morin E."/>
            <person name="Andreopoulos B."/>
            <person name="Barry K.W."/>
            <person name="Bonito G."/>
            <person name="Buee M."/>
            <person name="Carver A."/>
            <person name="Chen C."/>
            <person name="Cichocki N."/>
            <person name="Clum A."/>
            <person name="Culley D."/>
            <person name="Crous P.W."/>
            <person name="Fauchery L."/>
            <person name="Girlanda M."/>
            <person name="Hayes R.D."/>
            <person name="Keri Z."/>
            <person name="LaButti K."/>
            <person name="Lipzen A."/>
            <person name="Lombard V."/>
            <person name="Magnuson J."/>
            <person name="Maillard F."/>
            <person name="Murat C."/>
            <person name="Nolan M."/>
            <person name="Ohm R.A."/>
            <person name="Pangilinan J."/>
            <person name="Pereira M.F."/>
            <person name="Perotto S."/>
            <person name="Peter M."/>
            <person name="Pfister S."/>
            <person name="Riley R."/>
            <person name="Sitrit Y."/>
            <person name="Stielow J.B."/>
            <person name="Szollosi G."/>
            <person name="Zifcakova L."/>
            <person name="Stursova M."/>
            <person name="Spatafora J.W."/>
            <person name="Tedersoo L."/>
            <person name="Vaario L.M."/>
            <person name="Yamada A."/>
            <person name="Yan M."/>
            <person name="Wang P."/>
            <person name="Xu J."/>
            <person name="Bruns T."/>
            <person name="Baldrian P."/>
            <person name="Vilgalys R."/>
            <person name="Dunand C."/>
            <person name="Henrissat B."/>
            <person name="Grigoriev I.V."/>
            <person name="Hibbett D."/>
            <person name="Nagy L.G."/>
            <person name="Martin F.M."/>
        </authorList>
    </citation>
    <scope>NUCLEOTIDE SEQUENCE</scope>
    <source>
        <strain evidence="2">UH-Tt-Lm1</strain>
    </source>
</reference>
<gene>
    <name evidence="2" type="ORF">BJ322DRAFT_1113147</name>
</gene>
<protein>
    <submittedName>
        <fullName evidence="2">Uncharacterized protein</fullName>
    </submittedName>
</protein>
<reference evidence="2" key="2">
    <citation type="submission" date="2020-11" db="EMBL/GenBank/DDBJ databases">
        <authorList>
            <consortium name="DOE Joint Genome Institute"/>
            <person name="Kuo A."/>
            <person name="Miyauchi S."/>
            <person name="Kiss E."/>
            <person name="Drula E."/>
            <person name="Kohler A."/>
            <person name="Sanchez-Garcia M."/>
            <person name="Andreopoulos B."/>
            <person name="Barry K.W."/>
            <person name="Bonito G."/>
            <person name="Buee M."/>
            <person name="Carver A."/>
            <person name="Chen C."/>
            <person name="Cichocki N."/>
            <person name="Clum A."/>
            <person name="Culley D."/>
            <person name="Crous P.W."/>
            <person name="Fauchery L."/>
            <person name="Girlanda M."/>
            <person name="Hayes R."/>
            <person name="Keri Z."/>
            <person name="Labutti K."/>
            <person name="Lipzen A."/>
            <person name="Lombard V."/>
            <person name="Magnuson J."/>
            <person name="Maillard F."/>
            <person name="Morin E."/>
            <person name="Murat C."/>
            <person name="Nolan M."/>
            <person name="Ohm R."/>
            <person name="Pangilinan J."/>
            <person name="Pereira M."/>
            <person name="Perotto S."/>
            <person name="Peter M."/>
            <person name="Riley R."/>
            <person name="Sitrit Y."/>
            <person name="Stielow B."/>
            <person name="Szollosi G."/>
            <person name="Zifcakova L."/>
            <person name="Stursova M."/>
            <person name="Spatafora J.W."/>
            <person name="Tedersoo L."/>
            <person name="Vaario L.-M."/>
            <person name="Yamada A."/>
            <person name="Yan M."/>
            <person name="Wang P."/>
            <person name="Xu J."/>
            <person name="Bruns T."/>
            <person name="Baldrian P."/>
            <person name="Vilgalys R."/>
            <person name="Henrissat B."/>
            <person name="Grigoriev I.V."/>
            <person name="Hibbett D."/>
            <person name="Nagy L.G."/>
            <person name="Martin F.M."/>
        </authorList>
    </citation>
    <scope>NUCLEOTIDE SEQUENCE</scope>
    <source>
        <strain evidence="2">UH-Tt-Lm1</strain>
    </source>
</reference>
<dbReference type="AlphaFoldDB" id="A0A9P6H8D5"/>
<organism evidence="2 3">
    <name type="scientific">Thelephora terrestris</name>
    <dbReference type="NCBI Taxonomy" id="56493"/>
    <lineage>
        <taxon>Eukaryota</taxon>
        <taxon>Fungi</taxon>
        <taxon>Dikarya</taxon>
        <taxon>Basidiomycota</taxon>
        <taxon>Agaricomycotina</taxon>
        <taxon>Agaricomycetes</taxon>
        <taxon>Thelephorales</taxon>
        <taxon>Thelephoraceae</taxon>
        <taxon>Thelephora</taxon>
    </lineage>
</organism>
<evidence type="ECO:0000313" key="2">
    <source>
        <dbReference type="EMBL" id="KAF9779834.1"/>
    </source>
</evidence>
<name>A0A9P6H8D5_9AGAM</name>
<sequence>MGEFTGNYSLPESSNRVVAVYPRPPPPIGVNVTDDWTMEFKSIRIEAKAGERMLVTDDAEIRRMCNRFYKIPAAASMVGWLFESLIHRMFNHGWKSEEDAPKPICMNSTGGDSPVFSSDSPSKSSSPKQQPHTLASPFTRSGMPCYRFTKEMSCVTLDENAYYTPVNPNNPLFDSFIIDLDQNPIMIHIIQITTSKEHGGSAEGYPYIRQIMARVSKLLKEAHRKDTVKVDYFLVCPKDGSEHKWKMPVGWNEGFNSNDHRGEAFCIYVPAFGN</sequence>
<evidence type="ECO:0000256" key="1">
    <source>
        <dbReference type="SAM" id="MobiDB-lite"/>
    </source>
</evidence>